<dbReference type="InterPro" id="IPR002165">
    <property type="entry name" value="Plexin_repeat"/>
</dbReference>
<protein>
    <recommendedName>
        <fullName evidence="15">Plexin-B1</fullName>
    </recommendedName>
</protein>
<organism evidence="21 22">
    <name type="scientific">Sparus aurata</name>
    <name type="common">Gilthead sea bream</name>
    <dbReference type="NCBI Taxonomy" id="8175"/>
    <lineage>
        <taxon>Eukaryota</taxon>
        <taxon>Metazoa</taxon>
        <taxon>Chordata</taxon>
        <taxon>Craniata</taxon>
        <taxon>Vertebrata</taxon>
        <taxon>Euteleostomi</taxon>
        <taxon>Actinopterygii</taxon>
        <taxon>Neopterygii</taxon>
        <taxon>Teleostei</taxon>
        <taxon>Neoteleostei</taxon>
        <taxon>Acanthomorphata</taxon>
        <taxon>Eupercaria</taxon>
        <taxon>Spariformes</taxon>
        <taxon>Sparidae</taxon>
        <taxon>Sparus</taxon>
    </lineage>
</organism>
<dbReference type="GO" id="GO:0008360">
    <property type="term" value="P:regulation of cell shape"/>
    <property type="evidence" value="ECO:0007669"/>
    <property type="project" value="UniProtKB-ARBA"/>
</dbReference>
<dbReference type="SUPFAM" id="SSF81296">
    <property type="entry name" value="E set domains"/>
    <property type="match status" value="3"/>
</dbReference>
<dbReference type="PANTHER" id="PTHR22625:SF36">
    <property type="entry name" value="PLEXIN-B1"/>
    <property type="match status" value="1"/>
</dbReference>
<name>A0A671TN00_SPAAU</name>
<keyword evidence="11" id="KW-1015">Disulfide bond</keyword>
<keyword evidence="3" id="KW-1003">Cell membrane</keyword>
<feature type="domain" description="Sema" evidence="20">
    <location>
        <begin position="25"/>
        <end position="490"/>
    </location>
</feature>
<keyword evidence="6 19" id="KW-0732">Signal</keyword>
<dbReference type="GO" id="GO:0048675">
    <property type="term" value="P:axon extension"/>
    <property type="evidence" value="ECO:0007669"/>
    <property type="project" value="TreeGrafter"/>
</dbReference>
<evidence type="ECO:0000256" key="16">
    <source>
        <dbReference type="PROSITE-ProRule" id="PRU00352"/>
    </source>
</evidence>
<dbReference type="InterPro" id="IPR001627">
    <property type="entry name" value="Semap_dom"/>
</dbReference>
<dbReference type="Pfam" id="PF24479">
    <property type="entry name" value="PSI_PlexinA-B"/>
    <property type="match status" value="1"/>
</dbReference>
<dbReference type="PROSITE" id="PS51004">
    <property type="entry name" value="SEMA"/>
    <property type="match status" value="1"/>
</dbReference>
<feature type="compositionally biased region" description="Low complexity" evidence="17">
    <location>
        <begin position="677"/>
        <end position="688"/>
    </location>
</feature>
<dbReference type="Gene3D" id="2.130.10.10">
    <property type="entry name" value="YVTN repeat-like/Quinoprotein amine dehydrogenase"/>
    <property type="match status" value="1"/>
</dbReference>
<dbReference type="Pfam" id="PF20170">
    <property type="entry name" value="Plexin_RBD"/>
    <property type="match status" value="1"/>
</dbReference>
<dbReference type="PANTHER" id="PTHR22625">
    <property type="entry name" value="PLEXIN"/>
    <property type="match status" value="1"/>
</dbReference>
<feature type="chain" id="PRO_5025511718" description="Plexin-B1" evidence="19">
    <location>
        <begin position="33"/>
        <end position="2074"/>
    </location>
</feature>
<evidence type="ECO:0000256" key="6">
    <source>
        <dbReference type="ARBA" id="ARBA00022729"/>
    </source>
</evidence>
<keyword evidence="13" id="KW-0325">Glycoprotein</keyword>
<dbReference type="FunFam" id="3.10.20.90:FF:000120">
    <property type="entry name" value="Plexin b1a"/>
    <property type="match status" value="1"/>
</dbReference>
<dbReference type="FunFam" id="2.60.40.10:FF:000203">
    <property type="entry name" value="Plexin B2"/>
    <property type="match status" value="1"/>
</dbReference>
<dbReference type="InterPro" id="IPR014756">
    <property type="entry name" value="Ig_E-set"/>
</dbReference>
<dbReference type="Ensembl" id="ENSSAUT00010002785.1">
    <property type="protein sequence ID" value="ENSSAUP00010002635.1"/>
    <property type="gene ID" value="ENSSAUG00010001084.1"/>
</dbReference>
<dbReference type="SMART" id="SM00423">
    <property type="entry name" value="PSI"/>
    <property type="match status" value="2"/>
</dbReference>
<dbReference type="GO" id="GO:0050772">
    <property type="term" value="P:positive regulation of axonogenesis"/>
    <property type="evidence" value="ECO:0007669"/>
    <property type="project" value="TreeGrafter"/>
</dbReference>
<dbReference type="Proteomes" id="UP000472265">
    <property type="component" value="Chromosome 6"/>
</dbReference>
<dbReference type="InterPro" id="IPR013548">
    <property type="entry name" value="Plexin_cytoplasmic_RasGAP_dom"/>
</dbReference>
<feature type="signal peptide" evidence="19">
    <location>
        <begin position="1"/>
        <end position="32"/>
    </location>
</feature>
<dbReference type="GeneTree" id="ENSGT01150000286928"/>
<dbReference type="InterPro" id="IPR031148">
    <property type="entry name" value="Plexin"/>
</dbReference>
<dbReference type="Gene3D" id="3.10.20.90">
    <property type="entry name" value="Phosphatidylinositol 3-kinase Catalytic Subunit, Chain A, domain 1"/>
    <property type="match status" value="1"/>
</dbReference>
<feature type="transmembrane region" description="Helical" evidence="18">
    <location>
        <begin position="1433"/>
        <end position="1453"/>
    </location>
</feature>
<evidence type="ECO:0000256" key="8">
    <source>
        <dbReference type="ARBA" id="ARBA00022989"/>
    </source>
</evidence>
<dbReference type="GO" id="GO:0002116">
    <property type="term" value="C:semaphorin receptor complex"/>
    <property type="evidence" value="ECO:0007669"/>
    <property type="project" value="UniProtKB-ARBA"/>
</dbReference>
<evidence type="ECO:0000256" key="12">
    <source>
        <dbReference type="ARBA" id="ARBA00023170"/>
    </source>
</evidence>
<dbReference type="SUPFAM" id="SSF103575">
    <property type="entry name" value="Plexin repeat"/>
    <property type="match status" value="1"/>
</dbReference>
<dbReference type="GO" id="GO:0005886">
    <property type="term" value="C:plasma membrane"/>
    <property type="evidence" value="ECO:0007669"/>
    <property type="project" value="UniProtKB-SubCell"/>
</dbReference>
<feature type="region of interest" description="Disordered" evidence="17">
    <location>
        <begin position="674"/>
        <end position="706"/>
    </location>
</feature>
<dbReference type="GO" id="GO:0030334">
    <property type="term" value="P:regulation of cell migration"/>
    <property type="evidence" value="ECO:0007669"/>
    <property type="project" value="TreeGrafter"/>
</dbReference>
<dbReference type="SMART" id="SM00630">
    <property type="entry name" value="Sema"/>
    <property type="match status" value="1"/>
</dbReference>
<proteinExistence type="inferred from homology"/>
<dbReference type="SUPFAM" id="SSF101912">
    <property type="entry name" value="Sema domain"/>
    <property type="match status" value="1"/>
</dbReference>
<dbReference type="GO" id="GO:0007411">
    <property type="term" value="P:axon guidance"/>
    <property type="evidence" value="ECO:0007669"/>
    <property type="project" value="UniProtKB-ARBA"/>
</dbReference>
<evidence type="ECO:0000256" key="1">
    <source>
        <dbReference type="ARBA" id="ARBA00004251"/>
    </source>
</evidence>
<dbReference type="Pfam" id="PF17960">
    <property type="entry name" value="TIG_plexin"/>
    <property type="match status" value="1"/>
</dbReference>
<dbReference type="InterPro" id="IPR002909">
    <property type="entry name" value="IPT_dom"/>
</dbReference>
<dbReference type="CDD" id="cd01180">
    <property type="entry name" value="IPT_plexin_repeat1"/>
    <property type="match status" value="1"/>
</dbReference>
<keyword evidence="10 18" id="KW-0472">Membrane</keyword>
<dbReference type="FunFam" id="2.60.40.10:FF:000705">
    <property type="entry name" value="Plexin B1"/>
    <property type="match status" value="1"/>
</dbReference>
<evidence type="ECO:0000256" key="7">
    <source>
        <dbReference type="ARBA" id="ARBA00022737"/>
    </source>
</evidence>
<dbReference type="FunFam" id="2.60.40.10:FF:000131">
    <property type="entry name" value="Plexin A2"/>
    <property type="match status" value="1"/>
</dbReference>
<evidence type="ECO:0000313" key="22">
    <source>
        <dbReference type="Proteomes" id="UP000472265"/>
    </source>
</evidence>
<evidence type="ECO:0000313" key="21">
    <source>
        <dbReference type="Ensembl" id="ENSSAUP00010002635.1"/>
    </source>
</evidence>
<dbReference type="SMART" id="SM00429">
    <property type="entry name" value="IPT"/>
    <property type="match status" value="3"/>
</dbReference>
<evidence type="ECO:0000256" key="15">
    <source>
        <dbReference type="ARBA" id="ARBA00070678"/>
    </source>
</evidence>
<dbReference type="FunFam" id="1.10.506.10:FF:000010">
    <property type="entry name" value="Plexin B1"/>
    <property type="match status" value="1"/>
</dbReference>
<comment type="similarity">
    <text evidence="2">Belongs to the plexin family.</text>
</comment>
<dbReference type="Pfam" id="PF24317">
    <property type="entry name" value="PSI_Plexin-B"/>
    <property type="match status" value="1"/>
</dbReference>
<dbReference type="InterPro" id="IPR015943">
    <property type="entry name" value="WD40/YVTN_repeat-like_dom_sf"/>
</dbReference>
<dbReference type="Pfam" id="PF01833">
    <property type="entry name" value="TIG"/>
    <property type="match status" value="3"/>
</dbReference>
<keyword evidence="22" id="KW-1185">Reference proteome</keyword>
<evidence type="ECO:0000256" key="17">
    <source>
        <dbReference type="SAM" id="MobiDB-lite"/>
    </source>
</evidence>
<dbReference type="SUPFAM" id="SSF48350">
    <property type="entry name" value="GTPase activation domain, GAP"/>
    <property type="match status" value="1"/>
</dbReference>
<sequence length="2074" mass="229745">MVRCLLVLAAQTLLPLLLLAIGWPSFLHGVQGSHSSSSNLYPTFIRNDTLFEHLALHPNPSVSRVYVGARDHLFQLDHFLQPELQDDTGPVTDSRECLPPVTETNCPQARATSNYNKLLLIDPYSMELITCGSVNQGICQKRSLDSVDVVLFSTERPVDTQYVAANHPNVSTVGLVVRPHPDRQPVLFVGRGYTSSHPPISTRNLAQDPIFSYEETAKLAVAGRLSEYDHHFVASFAHRQHVYFLFYRRDLKSQSREYRSYVSRVCLDDQAYYSYVEVPLTCHSRAGKMYNLLQAVQLGISKDGVLSQGSETLLGVFSTRSASSPQPSEDSALCMFNLDDVDRRINSTRDLCYTKMGKEAGVEAAYIEYEVKSNCANLPENTLDAYPCGSDHTPSPMASRVAVEAETILDSPSARLTAVAVSMRAGHTIAFLGDSKGNLHKVFLGPNGEVEEYSVISIQQNAAISSDLILDQKEEHLFIMTHNMLQKRPVAECQQHPECHSCLLAHDPYCGWCVLEGRCVLQSECARGKQPGQWLWSFDMEQQCLSIQDLNPSNVSREESRMVSLSIPGLPVLEKDESYSCFFEDSHSLAIVTESGVTCHSPDTSQVPIVPPGQVVLSVRFGNVPVTARDFTFYDCTAVKQLSGSMPCRGCVLSRWGCNWCVHQHLCTHKPTCEKGPASSLPSTTPAPTTAPPPGVTTRQEKETAAGQLAVVTQSDTEVTAATPSAAMVAMELLPVTVADGLSGDLEHVMPLTVPPHDPDSSPLELVTKLPPSDTQDAEGALSLSEPPTPASADFPLSTHFPVGKAGESELPFNLDMIKTPTQVPTQDSQIEAGSPGSDPEVFLWPKEKTEAHVESAVQSENDTATFSAATVLSGDGEVDHAPPSYAHLLDIDSELDYQYDPDDTFLPGDEGSFVSWGSSACPCVEKVQGSSLLPVRVERKITLLARNLHLYQDIELDYECVLVIEGQTVVVDAYVETDDTNPSNFDITSLCGTYIHRCHTADRKYGCVWCGGAHASCLYSDTCREPVQETCPAPVIHSIEPLSGLLEGGTMVTISGSNLGQKAEDILNSVMVVGVPCTVIPLLYEVSSRIVCRTKASGGEKEGHVSVEVSGGEFGLSSQTFSYQDPFVMGVTPERGPTAGGTSLTITGRNLLTGRPSDLTITVGGVPCNIVSEVQMSSVQCVTGSSNKTGDHRLTLHYGSSQRHLHSSAYHFTHNPNISHATPAKSFLDGGRRIYVSGHNLDVVQEPHMVTVGRPARMVPKPFTERCEVNSSTLILCRSPMVDISIWGSKVTVEFLLDNLRFDFSRLNPQTFSYEPNPVLRPLNQQDPLKVYRYNPGSFIQLEGENLDLAITKDEVVVLVGEGVCAVKTLTANHLYCEPPPQQPAPVSNGKKHEGSDSLPEFTVQMGNLNFSLGKVQYDNLSLSTFPLEAQIGVGVGASIVALIVLIIVLIYRRKSKQALRDYKKVQIQLENLETSVRDRCKKEFTDLMTEMMDMSSDLVGSGIPFLDYRRYAERIFFPGHRESPLRRDLDVQECRRQTVEQGLVQLSNLLNSKLFLTKFIHTLESQRTFSPRDRAYVASLLTVALHGKLEYFTDILKTLLNDLVEQYVAKNPKLMLRRTETVVEKLLTNWMSICLYAFLRDSAGESLYMLFRAIKHQVDKGPVDAVTGKAKYTLNDNRLLREDVEYKTLTVNVLVQGGGVNETQPLPSKVLDCDTITQVKEKLLDQVYKGTSFSHRPHADSLDLEWRSGVAGHLILSDEDLTSVVQGNWKRLNTLQHYKVPDGATVALVPRHTKHIHHDNHDYVAGEKTPMLEDADEGGVRLWHLVKASEEPELPKHRRGSLRERERAKAIPEIYLTRLLSMKGTLQKFVDDLFTVILSTSRPVPLAVKYFFDLLDDQAGQHGISDPETIHIWKTNSLPLRFWINIVKNPQFIFDVQASDHVDAVLSVIAQTFMDSCTIAEHKLGRDSPINKLLYARDIPRYKQMVERYYADIRQTISASDQEMNSALAELSRNYSGELNYLVALHELYKYINKYYDQIITALEEDTTAQKMQLGYRLQQIAAAVENKVTDL</sequence>
<accession>A0A671TN00</accession>
<dbReference type="GO" id="GO:0017154">
    <property type="term" value="F:semaphorin receptor activity"/>
    <property type="evidence" value="ECO:0007669"/>
    <property type="project" value="InterPro"/>
</dbReference>
<dbReference type="InterPro" id="IPR057533">
    <property type="entry name" value="PSI_Plexin-B"/>
</dbReference>
<dbReference type="GO" id="GO:0007162">
    <property type="term" value="P:negative regulation of cell adhesion"/>
    <property type="evidence" value="ECO:0007669"/>
    <property type="project" value="TreeGrafter"/>
</dbReference>
<dbReference type="Pfam" id="PF08337">
    <property type="entry name" value="Plexin_cytopl"/>
    <property type="match status" value="1"/>
</dbReference>
<evidence type="ECO:0000256" key="19">
    <source>
        <dbReference type="SAM" id="SignalP"/>
    </source>
</evidence>
<comment type="subcellular location">
    <subcellularLocation>
        <location evidence="1">Cell membrane</location>
        <topology evidence="1">Single-pass type I membrane protein</topology>
    </subcellularLocation>
</comment>
<dbReference type="InterPro" id="IPR036352">
    <property type="entry name" value="Semap_dom_sf"/>
</dbReference>
<evidence type="ECO:0000256" key="2">
    <source>
        <dbReference type="ARBA" id="ARBA00010297"/>
    </source>
</evidence>
<evidence type="ECO:0000256" key="11">
    <source>
        <dbReference type="ARBA" id="ARBA00023157"/>
    </source>
</evidence>
<keyword evidence="12" id="KW-0675">Receptor</keyword>
<dbReference type="Pfam" id="PF18020">
    <property type="entry name" value="TIG_2"/>
    <property type="match status" value="1"/>
</dbReference>
<evidence type="ECO:0000259" key="20">
    <source>
        <dbReference type="PROSITE" id="PS51004"/>
    </source>
</evidence>
<comment type="function">
    <text evidence="14">Receptor for SEMA4D. Plays a role in GABAergic synapse development. Mediates SEMA4A- and SEMA4D-dependent inhibitory synapse development. Plays a role in RHOA activation and subsequent changes of the actin cytoskeleton. Plays a role in axon guidance, invasive growth and cell migration.</text>
</comment>
<evidence type="ECO:0000256" key="3">
    <source>
        <dbReference type="ARBA" id="ARBA00022475"/>
    </source>
</evidence>
<reference evidence="21" key="3">
    <citation type="submission" date="2025-09" db="UniProtKB">
        <authorList>
            <consortium name="Ensembl"/>
        </authorList>
    </citation>
    <scope>IDENTIFICATION</scope>
</reference>
<feature type="region of interest" description="Disordered" evidence="17">
    <location>
        <begin position="756"/>
        <end position="792"/>
    </location>
</feature>
<evidence type="ECO:0000256" key="10">
    <source>
        <dbReference type="ARBA" id="ARBA00023136"/>
    </source>
</evidence>
<dbReference type="FunFam" id="2.130.10.10:FF:000126">
    <property type="entry name" value="Plexin B1"/>
    <property type="match status" value="1"/>
</dbReference>
<dbReference type="CDD" id="cd12793">
    <property type="entry name" value="RasGAP_plexin_B1"/>
    <property type="match status" value="1"/>
</dbReference>
<dbReference type="InterPro" id="IPR013783">
    <property type="entry name" value="Ig-like_fold"/>
</dbReference>
<evidence type="ECO:0000256" key="4">
    <source>
        <dbReference type="ARBA" id="ARBA00022553"/>
    </source>
</evidence>
<evidence type="ECO:0000256" key="5">
    <source>
        <dbReference type="ARBA" id="ARBA00022692"/>
    </source>
</evidence>
<dbReference type="InterPro" id="IPR041362">
    <property type="entry name" value="TIG2_plexin"/>
</dbReference>
<keyword evidence="5 18" id="KW-0812">Transmembrane</keyword>
<gene>
    <name evidence="21" type="primary">PLXNB1</name>
    <name evidence="21" type="synonym">plxnb1b</name>
</gene>
<keyword evidence="4" id="KW-0597">Phosphoprotein</keyword>
<dbReference type="Pfam" id="PF01437">
    <property type="entry name" value="PSI"/>
    <property type="match status" value="1"/>
</dbReference>
<comment type="caution">
    <text evidence="16">Lacks conserved residue(s) required for the propagation of feature annotation.</text>
</comment>
<keyword evidence="7" id="KW-0677">Repeat</keyword>
<dbReference type="InterPro" id="IPR041019">
    <property type="entry name" value="TIG1_plexin"/>
</dbReference>
<evidence type="ECO:0000256" key="13">
    <source>
        <dbReference type="ARBA" id="ARBA00023180"/>
    </source>
</evidence>
<reference evidence="21" key="1">
    <citation type="submission" date="2021-04" db="EMBL/GenBank/DDBJ databases">
        <authorList>
            <consortium name="Wellcome Sanger Institute Data Sharing"/>
        </authorList>
    </citation>
    <scope>NUCLEOTIDE SEQUENCE [LARGE SCALE GENOMIC DNA]</scope>
</reference>
<dbReference type="InterPro" id="IPR008936">
    <property type="entry name" value="Rho_GTPase_activation_prot"/>
</dbReference>
<dbReference type="FunFam" id="1.10.506.10:FF:000012">
    <property type="entry name" value="Plexin B1"/>
    <property type="match status" value="1"/>
</dbReference>
<evidence type="ECO:0000256" key="9">
    <source>
        <dbReference type="ARBA" id="ARBA00023054"/>
    </source>
</evidence>
<reference evidence="21" key="2">
    <citation type="submission" date="2025-08" db="UniProtKB">
        <authorList>
            <consortium name="Ensembl"/>
        </authorList>
    </citation>
    <scope>IDENTIFICATION</scope>
</reference>
<dbReference type="InterPro" id="IPR046800">
    <property type="entry name" value="Plexin_RBD"/>
</dbReference>
<dbReference type="InterPro" id="IPR016201">
    <property type="entry name" value="PSI"/>
</dbReference>
<dbReference type="Pfam" id="PF01403">
    <property type="entry name" value="Sema"/>
    <property type="match status" value="1"/>
</dbReference>
<dbReference type="Gene3D" id="1.10.506.10">
    <property type="entry name" value="GTPase Activation - p120gap, domain 1"/>
    <property type="match status" value="1"/>
</dbReference>
<evidence type="ECO:0000256" key="18">
    <source>
        <dbReference type="SAM" id="Phobius"/>
    </source>
</evidence>
<evidence type="ECO:0000256" key="14">
    <source>
        <dbReference type="ARBA" id="ARBA00057668"/>
    </source>
</evidence>
<keyword evidence="8 18" id="KW-1133">Transmembrane helix</keyword>
<dbReference type="Gene3D" id="2.60.40.10">
    <property type="entry name" value="Immunoglobulins"/>
    <property type="match status" value="4"/>
</dbReference>
<keyword evidence="9" id="KW-0175">Coiled coil</keyword>